<proteinExistence type="predicted"/>
<dbReference type="AlphaFoldDB" id="A0A450SPG4"/>
<evidence type="ECO:0008006" key="3">
    <source>
        <dbReference type="Google" id="ProtNLM"/>
    </source>
</evidence>
<gene>
    <name evidence="2" type="ORF">BECKDK2373B_GA0170837_10547</name>
    <name evidence="1" type="ORF">BECKDK2373C_GA0170839_104217</name>
</gene>
<dbReference type="Pfam" id="PF13711">
    <property type="entry name" value="DUF4160"/>
    <property type="match status" value="1"/>
</dbReference>
<protein>
    <recommendedName>
        <fullName evidence="3">DUF4160 domain-containing protein</fullName>
    </recommendedName>
</protein>
<dbReference type="EMBL" id="CAADEY010000042">
    <property type="protein sequence ID" value="VFJ54184.1"/>
    <property type="molecule type" value="Genomic_DNA"/>
</dbReference>
<organism evidence="2">
    <name type="scientific">Candidatus Kentrum sp. DK</name>
    <dbReference type="NCBI Taxonomy" id="2126562"/>
    <lineage>
        <taxon>Bacteria</taxon>
        <taxon>Pseudomonadati</taxon>
        <taxon>Pseudomonadota</taxon>
        <taxon>Gammaproteobacteria</taxon>
        <taxon>Candidatus Kentrum</taxon>
    </lineage>
</organism>
<dbReference type="EMBL" id="CAADEX010000054">
    <property type="protein sequence ID" value="VFJ55728.1"/>
    <property type="molecule type" value="Genomic_DNA"/>
</dbReference>
<dbReference type="InterPro" id="IPR025427">
    <property type="entry name" value="DUF4160"/>
</dbReference>
<accession>A0A450SPG4</accession>
<sequence length="42" mass="5097">MPEISRFLGIVIRMHFREHIPPHFHAEYQEYEITVDIETRAS</sequence>
<evidence type="ECO:0000313" key="2">
    <source>
        <dbReference type="EMBL" id="VFJ55728.1"/>
    </source>
</evidence>
<evidence type="ECO:0000313" key="1">
    <source>
        <dbReference type="EMBL" id="VFJ54184.1"/>
    </source>
</evidence>
<reference evidence="2" key="1">
    <citation type="submission" date="2019-02" db="EMBL/GenBank/DDBJ databases">
        <authorList>
            <person name="Gruber-Vodicka R. H."/>
            <person name="Seah K. B. B."/>
        </authorList>
    </citation>
    <scope>NUCLEOTIDE SEQUENCE</scope>
    <source>
        <strain evidence="1">BECK_DK161</strain>
        <strain evidence="2">BECK_DK47</strain>
    </source>
</reference>
<name>A0A450SPG4_9GAMM</name>